<dbReference type="EMBL" id="GISG01147958">
    <property type="protein sequence ID" value="MBA4646768.1"/>
    <property type="molecule type" value="Transcribed_RNA"/>
</dbReference>
<dbReference type="PANTHER" id="PTHR48010">
    <property type="entry name" value="OS05G0588300 PROTEIN"/>
    <property type="match status" value="1"/>
</dbReference>
<evidence type="ECO:0000256" key="3">
    <source>
        <dbReference type="ARBA" id="ARBA00022614"/>
    </source>
</evidence>
<keyword evidence="8" id="KW-0472">Membrane</keyword>
<reference evidence="12" key="1">
    <citation type="journal article" date="2013" name="J. Plant Res.">
        <title>Effect of fungi and light on seed germination of three Opuntia species from semiarid lands of central Mexico.</title>
        <authorList>
            <person name="Delgado-Sanchez P."/>
            <person name="Jimenez-Bremont J.F."/>
            <person name="Guerrero-Gonzalez Mde L."/>
            <person name="Flores J."/>
        </authorList>
    </citation>
    <scope>NUCLEOTIDE SEQUENCE</scope>
    <source>
        <tissue evidence="12">Cladode</tissue>
    </source>
</reference>
<evidence type="ECO:0000256" key="5">
    <source>
        <dbReference type="ARBA" id="ARBA00022729"/>
    </source>
</evidence>
<keyword evidence="7" id="KW-1133">Transmembrane helix</keyword>
<feature type="domain" description="Leucine-rich repeat-containing N-terminal plant-type" evidence="10">
    <location>
        <begin position="37"/>
        <end position="76"/>
    </location>
</feature>
<dbReference type="FunFam" id="3.80.10.10:FF:000400">
    <property type="entry name" value="Nuclear pore complex protein NUP107"/>
    <property type="match status" value="1"/>
</dbReference>
<dbReference type="InterPro" id="IPR013210">
    <property type="entry name" value="LRR_N_plant-typ"/>
</dbReference>
<dbReference type="Pfam" id="PF13855">
    <property type="entry name" value="LRR_8"/>
    <property type="match status" value="1"/>
</dbReference>
<evidence type="ECO:0000259" key="10">
    <source>
        <dbReference type="Pfam" id="PF08263"/>
    </source>
</evidence>
<organism evidence="12">
    <name type="scientific">Opuntia streptacantha</name>
    <name type="common">Prickly pear cactus</name>
    <name type="synonym">Opuntia cardona</name>
    <dbReference type="NCBI Taxonomy" id="393608"/>
    <lineage>
        <taxon>Eukaryota</taxon>
        <taxon>Viridiplantae</taxon>
        <taxon>Streptophyta</taxon>
        <taxon>Embryophyta</taxon>
        <taxon>Tracheophyta</taxon>
        <taxon>Spermatophyta</taxon>
        <taxon>Magnoliopsida</taxon>
        <taxon>eudicotyledons</taxon>
        <taxon>Gunneridae</taxon>
        <taxon>Pentapetalae</taxon>
        <taxon>Caryophyllales</taxon>
        <taxon>Cactineae</taxon>
        <taxon>Cactaceae</taxon>
        <taxon>Opuntioideae</taxon>
        <taxon>Opuntia</taxon>
    </lineage>
</organism>
<dbReference type="FunFam" id="3.80.10.10:FF:000716">
    <property type="entry name" value="LRR receptor-like serine/threonine-protein kinase GSO1"/>
    <property type="match status" value="1"/>
</dbReference>
<accession>A0A7C9DUB6</accession>
<evidence type="ECO:0000256" key="8">
    <source>
        <dbReference type="ARBA" id="ARBA00023136"/>
    </source>
</evidence>
<dbReference type="InterPro" id="IPR050994">
    <property type="entry name" value="At_inactive_RLKs"/>
</dbReference>
<protein>
    <submittedName>
        <fullName evidence="12">2-alkenal reductase (NAD(P)(+))</fullName>
        <ecNumber evidence="12">1.3.1.74</ecNumber>
    </submittedName>
</protein>
<dbReference type="AlphaFoldDB" id="A0A7C9DUB6"/>
<feature type="domain" description="Disease resistance R13L4/SHOC-2-like LRR" evidence="11">
    <location>
        <begin position="208"/>
        <end position="414"/>
    </location>
</feature>
<keyword evidence="2" id="KW-1003">Cell membrane</keyword>
<comment type="subcellular location">
    <subcellularLocation>
        <location evidence="1">Cell membrane</location>
    </subcellularLocation>
</comment>
<evidence type="ECO:0000256" key="4">
    <source>
        <dbReference type="ARBA" id="ARBA00022692"/>
    </source>
</evidence>
<sequence>MQNLMWVLKVSLILSLFVTASIAEDDDDQPSAKCYAADRAALLSFKAKIIKDTTGTLLSWVGSDCCDGGWEGVECNPATGRVTALELQALEGDDEGADEPFMVGTLSPALGRLQFLEVLVISGMKHIGGPIPDSLSSLGHLTQLVLEGNSIIGPIPPSLGRLPLLKTLILDGNRLRGPIPASLGNLKGLLQLNLGRNYLTGPIPPTFKNLHSLQFIDLSRNALSGLIPDFVGQFQNLTFLDLSHNQLSGSMPISLCSLPALSDVSLSDNQLTGRIPDQISSLKSLTSLSLSNNQLTGQIPESLATLQKLWYLNLSRNALSNPLHVAFSKGLPSLLSIDLSYNNISLGTVPEWIRVRELSAVHLAGCDLRGTLPNFTRPTSLTSLDLSNNHFTDGISNFFTRMSNLQTLKLSNNHFKFDVSQIGLPREISLVDLSSNQLTGPLSAILNNNTSSFLEVVDISRNIISGTLPEFREGLSLKVLNLGSNKITGHIPTSISNLAELQRFDISRNQITGIIPPSLGELVNLQWLDVSINSLTAKIPDSLLRIKNLRHANFRANRLCGEIPQGRPYNIFPVAAYAHNQCLCGKPLPPCKGNTTTMGQ</sequence>
<dbReference type="InterPro" id="IPR001611">
    <property type="entry name" value="Leu-rich_rpt"/>
</dbReference>
<feature type="chain" id="PRO_5028410309" evidence="9">
    <location>
        <begin position="24"/>
        <end position="600"/>
    </location>
</feature>
<dbReference type="InterPro" id="IPR032675">
    <property type="entry name" value="LRR_dom_sf"/>
</dbReference>
<dbReference type="GO" id="GO:0032440">
    <property type="term" value="F:2-alkenal reductase [NAD(P)H] activity"/>
    <property type="evidence" value="ECO:0007669"/>
    <property type="project" value="UniProtKB-EC"/>
</dbReference>
<feature type="signal peptide" evidence="9">
    <location>
        <begin position="1"/>
        <end position="23"/>
    </location>
</feature>
<evidence type="ECO:0000313" key="12">
    <source>
        <dbReference type="EMBL" id="MBA4646768.1"/>
    </source>
</evidence>
<dbReference type="SMART" id="SM00365">
    <property type="entry name" value="LRR_SD22"/>
    <property type="match status" value="4"/>
</dbReference>
<evidence type="ECO:0000256" key="2">
    <source>
        <dbReference type="ARBA" id="ARBA00022475"/>
    </source>
</evidence>
<dbReference type="FunFam" id="3.80.10.10:FF:000299">
    <property type="entry name" value="Piriformospora indica-insensitive protein 2"/>
    <property type="match status" value="1"/>
</dbReference>
<name>A0A7C9DUB6_OPUST</name>
<dbReference type="InterPro" id="IPR003591">
    <property type="entry name" value="Leu-rich_rpt_typical-subtyp"/>
</dbReference>
<evidence type="ECO:0000259" key="11">
    <source>
        <dbReference type="Pfam" id="PF23598"/>
    </source>
</evidence>
<keyword evidence="12" id="KW-0560">Oxidoreductase</keyword>
<keyword evidence="3" id="KW-0433">Leucine-rich repeat</keyword>
<dbReference type="SMART" id="SM00369">
    <property type="entry name" value="LRR_TYP"/>
    <property type="match status" value="10"/>
</dbReference>
<keyword evidence="5 9" id="KW-0732">Signal</keyword>
<dbReference type="Gene3D" id="3.80.10.10">
    <property type="entry name" value="Ribonuclease Inhibitor"/>
    <property type="match status" value="2"/>
</dbReference>
<evidence type="ECO:0000256" key="6">
    <source>
        <dbReference type="ARBA" id="ARBA00022737"/>
    </source>
</evidence>
<dbReference type="Pfam" id="PF23598">
    <property type="entry name" value="LRR_14"/>
    <property type="match status" value="1"/>
</dbReference>
<dbReference type="SUPFAM" id="SSF52058">
    <property type="entry name" value="L domain-like"/>
    <property type="match status" value="2"/>
</dbReference>
<dbReference type="Pfam" id="PF08263">
    <property type="entry name" value="LRRNT_2"/>
    <property type="match status" value="1"/>
</dbReference>
<dbReference type="Pfam" id="PF00560">
    <property type="entry name" value="LRR_1"/>
    <property type="match status" value="2"/>
</dbReference>
<dbReference type="EC" id="1.3.1.74" evidence="12"/>
<dbReference type="PROSITE" id="PS51450">
    <property type="entry name" value="LRR"/>
    <property type="match status" value="1"/>
</dbReference>
<reference evidence="12" key="2">
    <citation type="submission" date="2020-07" db="EMBL/GenBank/DDBJ databases">
        <authorList>
            <person name="Vera ALvarez R."/>
            <person name="Arias-Moreno D.M."/>
            <person name="Jimenez-Jacinto V."/>
            <person name="Jimenez-Bremont J.F."/>
            <person name="Swaminathan K."/>
            <person name="Moose S.P."/>
            <person name="Guerrero-Gonzalez M.L."/>
            <person name="Marino-Ramirez L."/>
            <person name="Landsman D."/>
            <person name="Rodriguez-Kessler M."/>
            <person name="Delgado-Sanchez P."/>
        </authorList>
    </citation>
    <scope>NUCLEOTIDE SEQUENCE</scope>
    <source>
        <tissue evidence="12">Cladode</tissue>
    </source>
</reference>
<dbReference type="InterPro" id="IPR055414">
    <property type="entry name" value="LRR_R13L4/SHOC2-like"/>
</dbReference>
<dbReference type="GO" id="GO:0005886">
    <property type="term" value="C:plasma membrane"/>
    <property type="evidence" value="ECO:0007669"/>
    <property type="project" value="UniProtKB-SubCell"/>
</dbReference>
<dbReference type="PANTHER" id="PTHR48010:SF58">
    <property type="entry name" value="RECEPTOR PROTEIN KINASE-LIKE PROTEIN ZAR1"/>
    <property type="match status" value="1"/>
</dbReference>
<evidence type="ECO:0000256" key="1">
    <source>
        <dbReference type="ARBA" id="ARBA00004236"/>
    </source>
</evidence>
<dbReference type="PRINTS" id="PR00019">
    <property type="entry name" value="LEURICHRPT"/>
</dbReference>
<keyword evidence="6" id="KW-0677">Repeat</keyword>
<evidence type="ECO:0000256" key="7">
    <source>
        <dbReference type="ARBA" id="ARBA00022989"/>
    </source>
</evidence>
<evidence type="ECO:0000256" key="9">
    <source>
        <dbReference type="SAM" id="SignalP"/>
    </source>
</evidence>
<proteinExistence type="predicted"/>
<keyword evidence="4" id="KW-0812">Transmembrane</keyword>